<keyword evidence="2" id="KW-1133">Transmembrane helix</keyword>
<evidence type="ECO:0000256" key="2">
    <source>
        <dbReference type="SAM" id="Phobius"/>
    </source>
</evidence>
<dbReference type="Proteomes" id="UP000241085">
    <property type="component" value="Unassembled WGS sequence"/>
</dbReference>
<feature type="domain" description="D-alanyl-D-alanine carboxypeptidase-like core" evidence="3">
    <location>
        <begin position="136"/>
        <end position="263"/>
    </location>
</feature>
<sequence>MTSSENETPGGRPVRRRALVIGGVAVAAGATAFGVGAAIGAGRGASAPTAGATTPTTPTPTPTPPPSATATPEPVPTATEEPAPTPTPGIDLSANSVDDAASPWVVVNKLRTLNPVDYVPADLVYPDVRYVNRQPMRQATADALVAMVAAASTEAGLALAVQSAYRSYETQVSVYAGWVSTRGQAGADATSARPGHSEHQTGWAVDVVGASGACALEICWGDTPEGVWVGENAHRFGFLVRYKAQNTPITGYESEPYHLRYVGTELAQHLRDTGVETLERLFGLPDAPDYAPGSVS</sequence>
<dbReference type="Gene3D" id="3.30.1380.10">
    <property type="match status" value="1"/>
</dbReference>
<organism evidence="4 5">
    <name type="scientific">Rathayibacter caricis DSM 15933</name>
    <dbReference type="NCBI Taxonomy" id="1328867"/>
    <lineage>
        <taxon>Bacteria</taxon>
        <taxon>Bacillati</taxon>
        <taxon>Actinomycetota</taxon>
        <taxon>Actinomycetes</taxon>
        <taxon>Micrococcales</taxon>
        <taxon>Microbacteriaceae</taxon>
        <taxon>Rathayibacter</taxon>
    </lineage>
</organism>
<dbReference type="EMBL" id="PZPL01000001">
    <property type="protein sequence ID" value="PTL72964.1"/>
    <property type="molecule type" value="Genomic_DNA"/>
</dbReference>
<dbReference type="SUPFAM" id="SSF55166">
    <property type="entry name" value="Hedgehog/DD-peptidase"/>
    <property type="match status" value="1"/>
</dbReference>
<accession>A0A2T4UTU9</accession>
<dbReference type="AlphaFoldDB" id="A0A2T4UTU9"/>
<dbReference type="Pfam" id="PF02557">
    <property type="entry name" value="VanY"/>
    <property type="match status" value="1"/>
</dbReference>
<evidence type="ECO:0000256" key="1">
    <source>
        <dbReference type="SAM" id="MobiDB-lite"/>
    </source>
</evidence>
<dbReference type="InterPro" id="IPR006311">
    <property type="entry name" value="TAT_signal"/>
</dbReference>
<gene>
    <name evidence="4" type="ORF">C1I63_08965</name>
</gene>
<proteinExistence type="predicted"/>
<dbReference type="RefSeq" id="WP_107574567.1">
    <property type="nucleotide sequence ID" value="NZ_PZPL01000001.1"/>
</dbReference>
<protein>
    <recommendedName>
        <fullName evidence="3">D-alanyl-D-alanine carboxypeptidase-like core domain-containing protein</fullName>
    </recommendedName>
</protein>
<dbReference type="PROSITE" id="PS51318">
    <property type="entry name" value="TAT"/>
    <property type="match status" value="1"/>
</dbReference>
<dbReference type="InterPro" id="IPR052179">
    <property type="entry name" value="DD-CPase-like"/>
</dbReference>
<dbReference type="InterPro" id="IPR003709">
    <property type="entry name" value="VanY-like_core_dom"/>
</dbReference>
<feature type="transmembrane region" description="Helical" evidence="2">
    <location>
        <begin position="18"/>
        <end position="39"/>
    </location>
</feature>
<feature type="compositionally biased region" description="Pro residues" evidence="1">
    <location>
        <begin position="57"/>
        <end position="67"/>
    </location>
</feature>
<dbReference type="GO" id="GO:0008233">
    <property type="term" value="F:peptidase activity"/>
    <property type="evidence" value="ECO:0007669"/>
    <property type="project" value="InterPro"/>
</dbReference>
<keyword evidence="2" id="KW-0472">Membrane</keyword>
<dbReference type="PANTHER" id="PTHR34385:SF1">
    <property type="entry name" value="PEPTIDOGLYCAN L-ALANYL-D-GLUTAMATE ENDOPEPTIDASE CWLK"/>
    <property type="match status" value="1"/>
</dbReference>
<reference evidence="4 5" key="1">
    <citation type="submission" date="2018-03" db="EMBL/GenBank/DDBJ databases">
        <title>Bacteriophage NCPPB3778 and a type I-E CRISPR drive the evolution of the US Biological Select Agent, Rathayibacter toxicus.</title>
        <authorList>
            <person name="Davis E.W.II."/>
            <person name="Tabima J.F."/>
            <person name="Weisberg A.J."/>
            <person name="Dantas Lopes L."/>
            <person name="Wiseman M.S."/>
            <person name="Wiseman M.S."/>
            <person name="Pupko T."/>
            <person name="Belcher M.S."/>
            <person name="Sechler A.J."/>
            <person name="Tancos M.A."/>
            <person name="Schroeder B.K."/>
            <person name="Murray T.D."/>
            <person name="Luster D.G."/>
            <person name="Schneider W.L."/>
            <person name="Rogers E."/>
            <person name="Andreote F.D."/>
            <person name="Grunwald N.J."/>
            <person name="Putnam M.L."/>
            <person name="Chang J.H."/>
        </authorList>
    </citation>
    <scope>NUCLEOTIDE SEQUENCE [LARGE SCALE GENOMIC DNA]</scope>
    <source>
        <strain evidence="4 5">DSM 15933</strain>
    </source>
</reference>
<feature type="region of interest" description="Disordered" evidence="1">
    <location>
        <begin position="43"/>
        <end position="93"/>
    </location>
</feature>
<evidence type="ECO:0000313" key="5">
    <source>
        <dbReference type="Proteomes" id="UP000241085"/>
    </source>
</evidence>
<keyword evidence="2" id="KW-0812">Transmembrane</keyword>
<dbReference type="PANTHER" id="PTHR34385">
    <property type="entry name" value="D-ALANYL-D-ALANINE CARBOXYPEPTIDASE"/>
    <property type="match status" value="1"/>
</dbReference>
<feature type="compositionally biased region" description="Low complexity" evidence="1">
    <location>
        <begin position="68"/>
        <end position="82"/>
    </location>
</feature>
<dbReference type="InterPro" id="IPR058193">
    <property type="entry name" value="VanY/YodJ_core_dom"/>
</dbReference>
<feature type="compositionally biased region" description="Low complexity" evidence="1">
    <location>
        <begin position="44"/>
        <end position="56"/>
    </location>
</feature>
<name>A0A2T4UTU9_9MICO</name>
<evidence type="ECO:0000259" key="3">
    <source>
        <dbReference type="Pfam" id="PF02557"/>
    </source>
</evidence>
<keyword evidence="5" id="KW-1185">Reference proteome</keyword>
<dbReference type="CDD" id="cd14852">
    <property type="entry name" value="LD-carboxypeptidase"/>
    <property type="match status" value="1"/>
</dbReference>
<dbReference type="GO" id="GO:0006508">
    <property type="term" value="P:proteolysis"/>
    <property type="evidence" value="ECO:0007669"/>
    <property type="project" value="InterPro"/>
</dbReference>
<evidence type="ECO:0000313" key="4">
    <source>
        <dbReference type="EMBL" id="PTL72964.1"/>
    </source>
</evidence>
<dbReference type="InterPro" id="IPR009045">
    <property type="entry name" value="Zn_M74/Hedgehog-like"/>
</dbReference>
<comment type="caution">
    <text evidence="4">The sequence shown here is derived from an EMBL/GenBank/DDBJ whole genome shotgun (WGS) entry which is preliminary data.</text>
</comment>